<accession>A0A9D1NC28</accession>
<reference evidence="2" key="2">
    <citation type="journal article" date="2021" name="PeerJ">
        <title>Extensive microbial diversity within the chicken gut microbiome revealed by metagenomics and culture.</title>
        <authorList>
            <person name="Gilroy R."/>
            <person name="Ravi A."/>
            <person name="Getino M."/>
            <person name="Pursley I."/>
            <person name="Horton D.L."/>
            <person name="Alikhan N.F."/>
            <person name="Baker D."/>
            <person name="Gharbi K."/>
            <person name="Hall N."/>
            <person name="Watson M."/>
            <person name="Adriaenssens E.M."/>
            <person name="Foster-Nyarko E."/>
            <person name="Jarju S."/>
            <person name="Secka A."/>
            <person name="Antonio M."/>
            <person name="Oren A."/>
            <person name="Chaudhuri R.R."/>
            <person name="La Ragione R."/>
            <person name="Hildebrand F."/>
            <person name="Pallen M.J."/>
        </authorList>
    </citation>
    <scope>NUCLEOTIDE SEQUENCE</scope>
    <source>
        <strain evidence="2">23406</strain>
    </source>
</reference>
<dbReference type="PROSITE" id="PS51257">
    <property type="entry name" value="PROKAR_LIPOPROTEIN"/>
    <property type="match status" value="1"/>
</dbReference>
<evidence type="ECO:0000256" key="1">
    <source>
        <dbReference type="SAM" id="SignalP"/>
    </source>
</evidence>
<dbReference type="EMBL" id="DVOH01000014">
    <property type="protein sequence ID" value="HIU99835.1"/>
    <property type="molecule type" value="Genomic_DNA"/>
</dbReference>
<proteinExistence type="predicted"/>
<evidence type="ECO:0000313" key="3">
    <source>
        <dbReference type="Proteomes" id="UP000886891"/>
    </source>
</evidence>
<comment type="caution">
    <text evidence="2">The sequence shown here is derived from an EMBL/GenBank/DDBJ whole genome shotgun (WGS) entry which is preliminary data.</text>
</comment>
<dbReference type="Gene3D" id="2.60.40.3630">
    <property type="match status" value="1"/>
</dbReference>
<dbReference type="Proteomes" id="UP000886891">
    <property type="component" value="Unassembled WGS sequence"/>
</dbReference>
<feature type="chain" id="PRO_5038498590" evidence="1">
    <location>
        <begin position="26"/>
        <end position="115"/>
    </location>
</feature>
<feature type="signal peptide" evidence="1">
    <location>
        <begin position="1"/>
        <end position="25"/>
    </location>
</feature>
<evidence type="ECO:0000313" key="2">
    <source>
        <dbReference type="EMBL" id="HIU99835.1"/>
    </source>
</evidence>
<keyword evidence="1" id="KW-0732">Signal</keyword>
<gene>
    <name evidence="2" type="ORF">IAB14_01820</name>
</gene>
<sequence length="115" mass="12166">MKKALLTVLVLVLTLTMGVALVACADQEELHVTAITAEVAEGATFKVGDAFDAELFVVKATLSDDSVKEVTTTAALAYDKSGLSLVDGKYSKAGEVTLKISFSDFTTELKFEVEA</sequence>
<name>A0A9D1NC28_9FIRM</name>
<protein>
    <submittedName>
        <fullName evidence="2">Uncharacterized protein</fullName>
    </submittedName>
</protein>
<reference evidence="2" key="1">
    <citation type="submission" date="2020-10" db="EMBL/GenBank/DDBJ databases">
        <authorList>
            <person name="Gilroy R."/>
        </authorList>
    </citation>
    <scope>NUCLEOTIDE SEQUENCE</scope>
    <source>
        <strain evidence="2">23406</strain>
    </source>
</reference>
<dbReference type="AlphaFoldDB" id="A0A9D1NC28"/>
<organism evidence="2 3">
    <name type="scientific">Candidatus Stercoripulliclostridium merdipullorum</name>
    <dbReference type="NCBI Taxonomy" id="2840952"/>
    <lineage>
        <taxon>Bacteria</taxon>
        <taxon>Bacillati</taxon>
        <taxon>Bacillota</taxon>
        <taxon>Clostridia</taxon>
        <taxon>Eubacteriales</taxon>
        <taxon>Candidatus Stercoripulliclostridium</taxon>
    </lineage>
</organism>